<dbReference type="GO" id="GO:0016705">
    <property type="term" value="F:oxidoreductase activity, acting on paired donors, with incorporation or reduction of molecular oxygen"/>
    <property type="evidence" value="ECO:0007669"/>
    <property type="project" value="InterPro"/>
</dbReference>
<dbReference type="Proteomes" id="UP001058974">
    <property type="component" value="Chromosome 3"/>
</dbReference>
<dbReference type="PRINTS" id="PR00385">
    <property type="entry name" value="P450"/>
</dbReference>
<keyword evidence="8" id="KW-0472">Membrane</keyword>
<dbReference type="InterPro" id="IPR036396">
    <property type="entry name" value="Cyt_P450_sf"/>
</dbReference>
<evidence type="ECO:0000256" key="8">
    <source>
        <dbReference type="ARBA" id="ARBA00023136"/>
    </source>
</evidence>
<dbReference type="Gramene" id="PSAT_LOCUS11668_t1">
    <property type="protein sequence ID" value="CAL5191732.1"/>
    <property type="gene ID" value="PSAT_LOCUS11668"/>
</dbReference>
<dbReference type="PANTHER" id="PTHR47947">
    <property type="entry name" value="CYTOCHROME P450 82C3-RELATED"/>
    <property type="match status" value="1"/>
</dbReference>
<proteinExistence type="inferred from homology"/>
<keyword evidence="5 10" id="KW-0560">Oxidoreductase</keyword>
<comment type="caution">
    <text evidence="11">The sequence shown here is derived from an EMBL/GenBank/DDBJ whole genome shotgun (WGS) entry which is preliminary data.</text>
</comment>
<evidence type="ECO:0000256" key="10">
    <source>
        <dbReference type="RuleBase" id="RU000461"/>
    </source>
</evidence>
<name>A0A9D5B1V7_PEA</name>
<keyword evidence="3 9" id="KW-0349">Heme</keyword>
<dbReference type="Pfam" id="PF00067">
    <property type="entry name" value="p450"/>
    <property type="match status" value="1"/>
</dbReference>
<dbReference type="PROSITE" id="PS00086">
    <property type="entry name" value="CYTOCHROME_P450"/>
    <property type="match status" value="1"/>
</dbReference>
<evidence type="ECO:0000256" key="3">
    <source>
        <dbReference type="ARBA" id="ARBA00022617"/>
    </source>
</evidence>
<dbReference type="InterPro" id="IPR017972">
    <property type="entry name" value="Cyt_P450_CS"/>
</dbReference>
<evidence type="ECO:0000256" key="4">
    <source>
        <dbReference type="ARBA" id="ARBA00022723"/>
    </source>
</evidence>
<dbReference type="InterPro" id="IPR050651">
    <property type="entry name" value="Plant_Cytochrome_P450_Monoox"/>
</dbReference>
<dbReference type="GO" id="GO:0016020">
    <property type="term" value="C:membrane"/>
    <property type="evidence" value="ECO:0007669"/>
    <property type="project" value="UniProtKB-SubCell"/>
</dbReference>
<dbReference type="GO" id="GO:0004497">
    <property type="term" value="F:monooxygenase activity"/>
    <property type="evidence" value="ECO:0007669"/>
    <property type="project" value="UniProtKB-KW"/>
</dbReference>
<dbReference type="AlphaFoldDB" id="A0A9D5B1V7"/>
<dbReference type="GO" id="GO:0020037">
    <property type="term" value="F:heme binding"/>
    <property type="evidence" value="ECO:0007669"/>
    <property type="project" value="InterPro"/>
</dbReference>
<keyword evidence="4 9" id="KW-0479">Metal-binding</keyword>
<evidence type="ECO:0000256" key="7">
    <source>
        <dbReference type="ARBA" id="ARBA00023033"/>
    </source>
</evidence>
<sequence length="498" mass="57624">MTAFFISLISLFFLIITLKLFFHTTTRFKNLPPGPPFLPIIGNLHQLKQPLHHTFQTLSRKHGQIFSLWFGSHLVVVVSSLKTVQECFTKHDIVLANRPHFLTGKYISYNNTTIAVAPYGDHWRNLRRIVTTELLSSHRLNSFLEIRRDEIMRLIQKLAQVSYNDFLEVELTSMFSEMTFNIIMRMMSGKRYYGDDCDVSDIEEARLFREIVKEIVSLGGANNIGNFLEFLRWFDFDGFEKRLKKISKKADSFLQGLIDEHRFGKRNSNTMIDHLLKQQHSQPEYYTDQIIKGLIMVMLLAGTDTSSVTLEWAISNLLNNPNILKKAKDEIDTHMGQDHLVDEHDISKLSYLQSIVYETLRLHPAAPLLMPHFSSEDFTIEKYNIPKNTILMVNSWAIHRDPKLWVDPICFKPERFEKEGETNKLLSFGMGRRACPGTNLAQRTVSLTLGLLIQCFEWKRIGKEKIDMTEGKGITVAKKIPLKVMCKLCHPLKIKDAF</sequence>
<dbReference type="Gene3D" id="1.10.630.10">
    <property type="entry name" value="Cytochrome P450"/>
    <property type="match status" value="1"/>
</dbReference>
<evidence type="ECO:0000313" key="11">
    <source>
        <dbReference type="EMBL" id="KAI5430658.1"/>
    </source>
</evidence>
<comment type="cofactor">
    <cofactor evidence="9">
        <name>heme</name>
        <dbReference type="ChEBI" id="CHEBI:30413"/>
    </cofactor>
</comment>
<dbReference type="SUPFAM" id="SSF48264">
    <property type="entry name" value="Cytochrome P450"/>
    <property type="match status" value="1"/>
</dbReference>
<organism evidence="11 12">
    <name type="scientific">Pisum sativum</name>
    <name type="common">Garden pea</name>
    <name type="synonym">Lathyrus oleraceus</name>
    <dbReference type="NCBI Taxonomy" id="3888"/>
    <lineage>
        <taxon>Eukaryota</taxon>
        <taxon>Viridiplantae</taxon>
        <taxon>Streptophyta</taxon>
        <taxon>Embryophyta</taxon>
        <taxon>Tracheophyta</taxon>
        <taxon>Spermatophyta</taxon>
        <taxon>Magnoliopsida</taxon>
        <taxon>eudicotyledons</taxon>
        <taxon>Gunneridae</taxon>
        <taxon>Pentapetalae</taxon>
        <taxon>rosids</taxon>
        <taxon>fabids</taxon>
        <taxon>Fabales</taxon>
        <taxon>Fabaceae</taxon>
        <taxon>Papilionoideae</taxon>
        <taxon>50 kb inversion clade</taxon>
        <taxon>NPAAA clade</taxon>
        <taxon>Hologalegina</taxon>
        <taxon>IRL clade</taxon>
        <taxon>Fabeae</taxon>
        <taxon>Lathyrus</taxon>
    </lineage>
</organism>
<keyword evidence="12" id="KW-1185">Reference proteome</keyword>
<protein>
    <recommendedName>
        <fullName evidence="13">Cytochrome P450</fullName>
    </recommendedName>
</protein>
<evidence type="ECO:0000256" key="2">
    <source>
        <dbReference type="ARBA" id="ARBA00010617"/>
    </source>
</evidence>
<dbReference type="PANTHER" id="PTHR47947:SF24">
    <property type="entry name" value="ISOFLAVONE 2'-HYDROXYLASE-LIKE"/>
    <property type="match status" value="1"/>
</dbReference>
<reference evidence="11 12" key="1">
    <citation type="journal article" date="2022" name="Nat. Genet.">
        <title>Improved pea reference genome and pan-genome highlight genomic features and evolutionary characteristics.</title>
        <authorList>
            <person name="Yang T."/>
            <person name="Liu R."/>
            <person name="Luo Y."/>
            <person name="Hu S."/>
            <person name="Wang D."/>
            <person name="Wang C."/>
            <person name="Pandey M.K."/>
            <person name="Ge S."/>
            <person name="Xu Q."/>
            <person name="Li N."/>
            <person name="Li G."/>
            <person name="Huang Y."/>
            <person name="Saxena R.K."/>
            <person name="Ji Y."/>
            <person name="Li M."/>
            <person name="Yan X."/>
            <person name="He Y."/>
            <person name="Liu Y."/>
            <person name="Wang X."/>
            <person name="Xiang C."/>
            <person name="Varshney R.K."/>
            <person name="Ding H."/>
            <person name="Gao S."/>
            <person name="Zong X."/>
        </authorList>
    </citation>
    <scope>NUCLEOTIDE SEQUENCE [LARGE SCALE GENOMIC DNA]</scope>
    <source>
        <strain evidence="11 12">cv. Zhongwan 6</strain>
    </source>
</reference>
<gene>
    <name evidence="11" type="ORF">KIW84_035028</name>
</gene>
<dbReference type="InterPro" id="IPR001128">
    <property type="entry name" value="Cyt_P450"/>
</dbReference>
<evidence type="ECO:0000256" key="6">
    <source>
        <dbReference type="ARBA" id="ARBA00023004"/>
    </source>
</evidence>
<dbReference type="CDD" id="cd20653">
    <property type="entry name" value="CYP81"/>
    <property type="match status" value="1"/>
</dbReference>
<dbReference type="OrthoDB" id="1055148at2759"/>
<comment type="similarity">
    <text evidence="2 10">Belongs to the cytochrome P450 family.</text>
</comment>
<evidence type="ECO:0000256" key="9">
    <source>
        <dbReference type="PIRSR" id="PIRSR602401-1"/>
    </source>
</evidence>
<dbReference type="GO" id="GO:0005506">
    <property type="term" value="F:iron ion binding"/>
    <property type="evidence" value="ECO:0007669"/>
    <property type="project" value="InterPro"/>
</dbReference>
<dbReference type="PRINTS" id="PR00463">
    <property type="entry name" value="EP450I"/>
</dbReference>
<evidence type="ECO:0000256" key="5">
    <source>
        <dbReference type="ARBA" id="ARBA00023002"/>
    </source>
</evidence>
<dbReference type="Gramene" id="Psat03G0502800-T1">
    <property type="protein sequence ID" value="KAI5430658.1"/>
    <property type="gene ID" value="KIW84_035028"/>
</dbReference>
<accession>A0A9D5B1V7</accession>
<evidence type="ECO:0000313" key="12">
    <source>
        <dbReference type="Proteomes" id="UP001058974"/>
    </source>
</evidence>
<comment type="subcellular location">
    <subcellularLocation>
        <location evidence="1">Membrane</location>
    </subcellularLocation>
</comment>
<keyword evidence="7 10" id="KW-0503">Monooxygenase</keyword>
<keyword evidence="6 9" id="KW-0408">Iron</keyword>
<evidence type="ECO:0000256" key="1">
    <source>
        <dbReference type="ARBA" id="ARBA00004370"/>
    </source>
</evidence>
<dbReference type="EMBL" id="JAMSHJ010000003">
    <property type="protein sequence ID" value="KAI5430658.1"/>
    <property type="molecule type" value="Genomic_DNA"/>
</dbReference>
<dbReference type="Gramene" id="Psat3g167760.1">
    <property type="protein sequence ID" value="Psat3g167760.1.cds"/>
    <property type="gene ID" value="Psat3g167760"/>
</dbReference>
<dbReference type="InterPro" id="IPR002401">
    <property type="entry name" value="Cyt_P450_E_grp-I"/>
</dbReference>
<evidence type="ECO:0008006" key="13">
    <source>
        <dbReference type="Google" id="ProtNLM"/>
    </source>
</evidence>
<dbReference type="FunFam" id="1.10.630.10:FF:000023">
    <property type="entry name" value="Cytochrome P450 family protein"/>
    <property type="match status" value="1"/>
</dbReference>
<feature type="binding site" description="axial binding residue" evidence="9">
    <location>
        <position position="435"/>
    </location>
    <ligand>
        <name>heme</name>
        <dbReference type="ChEBI" id="CHEBI:30413"/>
    </ligand>
    <ligandPart>
        <name>Fe</name>
        <dbReference type="ChEBI" id="CHEBI:18248"/>
    </ligandPart>
</feature>